<keyword evidence="1" id="KW-0732">Signal</keyword>
<dbReference type="AlphaFoldDB" id="A0A0B6Y7E4"/>
<protein>
    <submittedName>
        <fullName evidence="2">Uncharacterized protein</fullName>
    </submittedName>
</protein>
<gene>
    <name evidence="2" type="primary">ORF15059</name>
</gene>
<organism evidence="2">
    <name type="scientific">Arion vulgaris</name>
    <dbReference type="NCBI Taxonomy" id="1028688"/>
    <lineage>
        <taxon>Eukaryota</taxon>
        <taxon>Metazoa</taxon>
        <taxon>Spiralia</taxon>
        <taxon>Lophotrochozoa</taxon>
        <taxon>Mollusca</taxon>
        <taxon>Gastropoda</taxon>
        <taxon>Heterobranchia</taxon>
        <taxon>Euthyneura</taxon>
        <taxon>Panpulmonata</taxon>
        <taxon>Eupulmonata</taxon>
        <taxon>Stylommatophora</taxon>
        <taxon>Helicina</taxon>
        <taxon>Arionoidea</taxon>
        <taxon>Arionidae</taxon>
        <taxon>Arion</taxon>
    </lineage>
</organism>
<accession>A0A0B6Y7E4</accession>
<name>A0A0B6Y7E4_9EUPU</name>
<feature type="chain" id="PRO_5002126300" evidence="1">
    <location>
        <begin position="20"/>
        <end position="98"/>
    </location>
</feature>
<proteinExistence type="predicted"/>
<feature type="signal peptide" evidence="1">
    <location>
        <begin position="1"/>
        <end position="19"/>
    </location>
</feature>
<evidence type="ECO:0000313" key="2">
    <source>
        <dbReference type="EMBL" id="CEK51993.1"/>
    </source>
</evidence>
<evidence type="ECO:0000256" key="1">
    <source>
        <dbReference type="SAM" id="SignalP"/>
    </source>
</evidence>
<reference evidence="2" key="1">
    <citation type="submission" date="2014-12" db="EMBL/GenBank/DDBJ databases">
        <title>Insight into the proteome of Arion vulgaris.</title>
        <authorList>
            <person name="Aradska J."/>
            <person name="Bulat T."/>
            <person name="Smidak R."/>
            <person name="Sarate P."/>
            <person name="Gangsoo J."/>
            <person name="Sialana F."/>
            <person name="Bilban M."/>
            <person name="Lubec G."/>
        </authorList>
    </citation>
    <scope>NUCLEOTIDE SEQUENCE</scope>
    <source>
        <tissue evidence="2">Skin</tissue>
    </source>
</reference>
<sequence length="98" mass="10691">MSPIILCFTILLCIPLCMSLPTPRPEDVTTDSSLLDSNVLDDLAATPQVNGKRLNVSSLLSVLLLRNLLQNRGGFNVNGGGFNTNQLLPLLLFQQYYG</sequence>
<dbReference type="EMBL" id="HACG01005128">
    <property type="protein sequence ID" value="CEK51993.1"/>
    <property type="molecule type" value="Transcribed_RNA"/>
</dbReference>